<dbReference type="OrthoDB" id="594739at2"/>
<evidence type="ECO:0000256" key="13">
    <source>
        <dbReference type="PIRNR" id="PIRNR036893"/>
    </source>
</evidence>
<name>A0A2S1YLC4_9FLAO</name>
<feature type="lipid moiety-binding region" description="S-diacylglycerol cysteine" evidence="14">
    <location>
        <position position="22"/>
    </location>
</feature>
<evidence type="ECO:0000256" key="9">
    <source>
        <dbReference type="ARBA" id="ARBA00023237"/>
    </source>
</evidence>
<evidence type="ECO:0000259" key="15">
    <source>
        <dbReference type="Pfam" id="PF08212"/>
    </source>
</evidence>
<evidence type="ECO:0000256" key="1">
    <source>
        <dbReference type="ARBA" id="ARBA00004442"/>
    </source>
</evidence>
<dbReference type="FunFam" id="2.40.128.20:FF:000002">
    <property type="entry name" value="Outer membrane lipoprotein Blc"/>
    <property type="match status" value="1"/>
</dbReference>
<comment type="subcellular location">
    <subcellularLocation>
        <location evidence="1">Cell outer membrane</location>
    </subcellularLocation>
    <subcellularLocation>
        <location evidence="2">Membrane</location>
        <topology evidence="2">Lipid-anchor</topology>
    </subcellularLocation>
</comment>
<comment type="similarity">
    <text evidence="3 13">Belongs to the calycin superfamily. Lipocalin family.</text>
</comment>
<dbReference type="GO" id="GO:0008289">
    <property type="term" value="F:lipid binding"/>
    <property type="evidence" value="ECO:0007669"/>
    <property type="project" value="UniProtKB-KW"/>
</dbReference>
<dbReference type="InterPro" id="IPR012674">
    <property type="entry name" value="Calycin"/>
</dbReference>
<keyword evidence="8 14" id="KW-0564">Palmitate</keyword>
<keyword evidence="7" id="KW-0472">Membrane</keyword>
<evidence type="ECO:0000256" key="11">
    <source>
        <dbReference type="ARBA" id="ARBA00057024"/>
    </source>
</evidence>
<accession>A0A2S1YLC4</accession>
<evidence type="ECO:0000256" key="8">
    <source>
        <dbReference type="ARBA" id="ARBA00023139"/>
    </source>
</evidence>
<evidence type="ECO:0000313" key="17">
    <source>
        <dbReference type="Proteomes" id="UP000245250"/>
    </source>
</evidence>
<evidence type="ECO:0000256" key="2">
    <source>
        <dbReference type="ARBA" id="ARBA00004635"/>
    </source>
</evidence>
<reference evidence="16 17" key="1">
    <citation type="submission" date="2018-05" db="EMBL/GenBank/DDBJ databases">
        <title>Genome sequencing of Flavobacterium sp. HYN0056.</title>
        <authorList>
            <person name="Yi H."/>
            <person name="Baek C."/>
        </authorList>
    </citation>
    <scope>NUCLEOTIDE SEQUENCE [LARGE SCALE GENOMIC DNA]</scope>
    <source>
        <strain evidence="16 17">HYN0056</strain>
    </source>
</reference>
<keyword evidence="10 14" id="KW-0449">Lipoprotein</keyword>
<evidence type="ECO:0000256" key="10">
    <source>
        <dbReference type="ARBA" id="ARBA00023288"/>
    </source>
</evidence>
<dbReference type="InterPro" id="IPR022272">
    <property type="entry name" value="Lipocalin_CS"/>
</dbReference>
<evidence type="ECO:0000256" key="12">
    <source>
        <dbReference type="ARBA" id="ARBA00071217"/>
    </source>
</evidence>
<dbReference type="PROSITE" id="PS00213">
    <property type="entry name" value="LIPOCALIN"/>
    <property type="match status" value="1"/>
</dbReference>
<dbReference type="EMBL" id="CP029255">
    <property type="protein sequence ID" value="AWK04874.1"/>
    <property type="molecule type" value="Genomic_DNA"/>
</dbReference>
<keyword evidence="6" id="KW-0446">Lipid-binding</keyword>
<dbReference type="PRINTS" id="PR01171">
    <property type="entry name" value="BCTLIPOCALIN"/>
</dbReference>
<keyword evidence="5" id="KW-0732">Signal</keyword>
<dbReference type="RefSeq" id="WP_109192352.1">
    <property type="nucleotide sequence ID" value="NZ_CP029255.1"/>
</dbReference>
<dbReference type="Proteomes" id="UP000245250">
    <property type="component" value="Chromosome"/>
</dbReference>
<keyword evidence="17" id="KW-1185">Reference proteome</keyword>
<dbReference type="GO" id="GO:0009279">
    <property type="term" value="C:cell outer membrane"/>
    <property type="evidence" value="ECO:0007669"/>
    <property type="project" value="UniProtKB-SubCell"/>
</dbReference>
<dbReference type="PIRSF" id="PIRSF036893">
    <property type="entry name" value="Lipocalin_ApoD"/>
    <property type="match status" value="1"/>
</dbReference>
<dbReference type="SUPFAM" id="SSF50814">
    <property type="entry name" value="Lipocalins"/>
    <property type="match status" value="1"/>
</dbReference>
<evidence type="ECO:0000256" key="6">
    <source>
        <dbReference type="ARBA" id="ARBA00023121"/>
    </source>
</evidence>
<dbReference type="InterPro" id="IPR047202">
    <property type="entry name" value="Lipocalin_Blc-like_dom"/>
</dbReference>
<evidence type="ECO:0000256" key="7">
    <source>
        <dbReference type="ARBA" id="ARBA00023136"/>
    </source>
</evidence>
<evidence type="ECO:0000256" key="14">
    <source>
        <dbReference type="PIRSR" id="PIRSR036893-52"/>
    </source>
</evidence>
<gene>
    <name evidence="16" type="ORF">HYN56_11805</name>
</gene>
<protein>
    <recommendedName>
        <fullName evidence="12">Outer membrane lipoprotein Blc</fullName>
    </recommendedName>
</protein>
<dbReference type="Gene3D" id="2.40.128.20">
    <property type="match status" value="1"/>
</dbReference>
<dbReference type="InterPro" id="IPR000566">
    <property type="entry name" value="Lipocln_cytosolic_FA-bd_dom"/>
</dbReference>
<dbReference type="PANTHER" id="PTHR10612:SF34">
    <property type="entry name" value="APOLIPOPROTEIN D"/>
    <property type="match status" value="1"/>
</dbReference>
<dbReference type="CDD" id="cd19438">
    <property type="entry name" value="lipocalin_Blc-like"/>
    <property type="match status" value="1"/>
</dbReference>
<evidence type="ECO:0000313" key="16">
    <source>
        <dbReference type="EMBL" id="AWK04874.1"/>
    </source>
</evidence>
<feature type="lipid moiety-binding region" description="N-palmitoyl cysteine" evidence="14">
    <location>
        <position position="22"/>
    </location>
</feature>
<feature type="domain" description="Lipocalin/cytosolic fatty-acid binding" evidence="15">
    <location>
        <begin position="38"/>
        <end position="176"/>
    </location>
</feature>
<organism evidence="16 17">
    <name type="scientific">Flavobacterium crocinum</name>
    <dbReference type="NCBI Taxonomy" id="2183896"/>
    <lineage>
        <taxon>Bacteria</taxon>
        <taxon>Pseudomonadati</taxon>
        <taxon>Bacteroidota</taxon>
        <taxon>Flavobacteriia</taxon>
        <taxon>Flavobacteriales</taxon>
        <taxon>Flavobacteriaceae</taxon>
        <taxon>Flavobacterium</taxon>
    </lineage>
</organism>
<evidence type="ECO:0000256" key="4">
    <source>
        <dbReference type="ARBA" id="ARBA00011738"/>
    </source>
</evidence>
<keyword evidence="9" id="KW-0998">Cell outer membrane</keyword>
<dbReference type="GO" id="GO:0006950">
    <property type="term" value="P:response to stress"/>
    <property type="evidence" value="ECO:0007669"/>
    <property type="project" value="UniProtKB-ARBA"/>
</dbReference>
<comment type="subunit">
    <text evidence="4">Homodimer.</text>
</comment>
<evidence type="ECO:0000256" key="3">
    <source>
        <dbReference type="ARBA" id="ARBA00006889"/>
    </source>
</evidence>
<proteinExistence type="inferred from homology"/>
<dbReference type="PANTHER" id="PTHR10612">
    <property type="entry name" value="APOLIPOPROTEIN D"/>
    <property type="match status" value="1"/>
</dbReference>
<dbReference type="InterPro" id="IPR022271">
    <property type="entry name" value="Lipocalin_ApoD"/>
</dbReference>
<evidence type="ECO:0000256" key="5">
    <source>
        <dbReference type="ARBA" id="ARBA00022729"/>
    </source>
</evidence>
<dbReference type="Pfam" id="PF08212">
    <property type="entry name" value="Lipocalin_2"/>
    <property type="match status" value="1"/>
</dbReference>
<dbReference type="KEGG" id="fcr:HYN56_11805"/>
<dbReference type="InterPro" id="IPR002446">
    <property type="entry name" value="Lipocalin_bac"/>
</dbReference>
<sequence>MKNKYIAPVLLGATIAFLLYSCSSSTIPKNAQAVVDFDKAKYLGRWYEIARLDYKWERDLDNVTAEYSLNENGTIKVDNKGYNVKKDKWEQSIGKAKFVKKDNIGMLKVSFFGPFYSGYNVIAIDNDYKYVLVAGKSLDYMWLLSRDTTMPESIKADFLIKAQEIGYNVSNLIWVKHDKAH</sequence>
<dbReference type="PROSITE" id="PS51257">
    <property type="entry name" value="PROKAR_LIPOPROTEIN"/>
    <property type="match status" value="1"/>
</dbReference>
<dbReference type="AlphaFoldDB" id="A0A2S1YLC4"/>
<comment type="function">
    <text evidence="11">Involved in the storage or transport of lipids necessary for membrane maintenance under stressful conditions. Displays a binding preference for lysophospholipids.</text>
</comment>